<dbReference type="Pfam" id="PF21088">
    <property type="entry name" value="MS_channel_1st"/>
    <property type="match status" value="1"/>
</dbReference>
<feature type="transmembrane region" description="Helical" evidence="8">
    <location>
        <begin position="6"/>
        <end position="29"/>
    </location>
</feature>
<dbReference type="GO" id="GO:0008381">
    <property type="term" value="F:mechanosensitive monoatomic ion channel activity"/>
    <property type="evidence" value="ECO:0007669"/>
    <property type="project" value="UniProtKB-ARBA"/>
</dbReference>
<feature type="domain" description="Mechanosensitive ion channel transmembrane helices 2/3" evidence="11">
    <location>
        <begin position="49"/>
        <end position="90"/>
    </location>
</feature>
<dbReference type="Proteomes" id="UP000029228">
    <property type="component" value="Unassembled WGS sequence"/>
</dbReference>
<dbReference type="InterPro" id="IPR006686">
    <property type="entry name" value="MscS_channel_CS"/>
</dbReference>
<keyword evidence="7 8" id="KW-0472">Membrane</keyword>
<dbReference type="InterPro" id="IPR052702">
    <property type="entry name" value="MscS-like_channel"/>
</dbReference>
<keyword evidence="4 8" id="KW-0812">Transmembrane</keyword>
<evidence type="ECO:0000256" key="5">
    <source>
        <dbReference type="ARBA" id="ARBA00022729"/>
    </source>
</evidence>
<gene>
    <name evidence="12" type="ORF">JCM19235_503</name>
</gene>
<dbReference type="InterPro" id="IPR006685">
    <property type="entry name" value="MscS_channel_2nd"/>
</dbReference>
<name>A0A090S332_9VIBR</name>
<dbReference type="FunFam" id="1.10.287.1260:FF:000002">
    <property type="entry name" value="Potassium efflux system KefA"/>
    <property type="match status" value="1"/>
</dbReference>
<evidence type="ECO:0000256" key="3">
    <source>
        <dbReference type="ARBA" id="ARBA00022475"/>
    </source>
</evidence>
<keyword evidence="5" id="KW-0732">Signal</keyword>
<evidence type="ECO:0000256" key="7">
    <source>
        <dbReference type="ARBA" id="ARBA00023136"/>
    </source>
</evidence>
<evidence type="ECO:0000259" key="10">
    <source>
        <dbReference type="Pfam" id="PF21082"/>
    </source>
</evidence>
<reference evidence="12 13" key="1">
    <citation type="submission" date="2014-09" db="EMBL/GenBank/DDBJ databases">
        <title>Vibrio maritimus JCM 19235. (C45) whole genome shotgun sequence.</title>
        <authorList>
            <person name="Sawabe T."/>
            <person name="Meirelles P."/>
            <person name="Nakanishi M."/>
            <person name="Sayaka M."/>
            <person name="Hattori M."/>
            <person name="Ohkuma M."/>
        </authorList>
    </citation>
    <scope>NUCLEOTIDE SEQUENCE [LARGE SCALE GENOMIC DNA]</scope>
    <source>
        <strain evidence="13">JCM19235</strain>
    </source>
</reference>
<evidence type="ECO:0000256" key="4">
    <source>
        <dbReference type="ARBA" id="ARBA00022692"/>
    </source>
</evidence>
<dbReference type="InterPro" id="IPR011066">
    <property type="entry name" value="MscS_channel_C_sf"/>
</dbReference>
<dbReference type="SUPFAM" id="SSF50182">
    <property type="entry name" value="Sm-like ribonucleoproteins"/>
    <property type="match status" value="1"/>
</dbReference>
<dbReference type="InterPro" id="IPR010920">
    <property type="entry name" value="LSM_dom_sf"/>
</dbReference>
<evidence type="ECO:0000313" key="12">
    <source>
        <dbReference type="EMBL" id="GAL21228.1"/>
    </source>
</evidence>
<evidence type="ECO:0000313" key="13">
    <source>
        <dbReference type="Proteomes" id="UP000029228"/>
    </source>
</evidence>
<dbReference type="EMBL" id="BBMR01000007">
    <property type="protein sequence ID" value="GAL21228.1"/>
    <property type="molecule type" value="Genomic_DNA"/>
</dbReference>
<dbReference type="PANTHER" id="PTHR30347:SF1">
    <property type="entry name" value="MECHANOSENSITIVE CHANNEL MSCK"/>
    <property type="match status" value="1"/>
</dbReference>
<feature type="transmembrane region" description="Helical" evidence="8">
    <location>
        <begin position="50"/>
        <end position="71"/>
    </location>
</feature>
<comment type="caution">
    <text evidence="12">The sequence shown here is derived from an EMBL/GenBank/DDBJ whole genome shotgun (WGS) entry which is preliminary data.</text>
</comment>
<organism evidence="12 13">
    <name type="scientific">Vibrio maritimus</name>
    <dbReference type="NCBI Taxonomy" id="990268"/>
    <lineage>
        <taxon>Bacteria</taxon>
        <taxon>Pseudomonadati</taxon>
        <taxon>Pseudomonadota</taxon>
        <taxon>Gammaproteobacteria</taxon>
        <taxon>Vibrionales</taxon>
        <taxon>Vibrionaceae</taxon>
        <taxon>Vibrio</taxon>
    </lineage>
</organism>
<dbReference type="InterPro" id="IPR011014">
    <property type="entry name" value="MscS_channel_TM-2"/>
</dbReference>
<protein>
    <submittedName>
        <fullName evidence="12">Potassium efflux system KefA protein</fullName>
    </submittedName>
</protein>
<feature type="domain" description="Mechanosensitive ion channel MscS C-terminal" evidence="10">
    <location>
        <begin position="165"/>
        <end position="248"/>
    </location>
</feature>
<dbReference type="InterPro" id="IPR049278">
    <property type="entry name" value="MS_channel_C"/>
</dbReference>
<keyword evidence="6 8" id="KW-1133">Transmembrane helix</keyword>
<evidence type="ECO:0000256" key="8">
    <source>
        <dbReference type="SAM" id="Phobius"/>
    </source>
</evidence>
<dbReference type="PROSITE" id="PS01246">
    <property type="entry name" value="UPF0003"/>
    <property type="match status" value="1"/>
</dbReference>
<evidence type="ECO:0000259" key="9">
    <source>
        <dbReference type="Pfam" id="PF00924"/>
    </source>
</evidence>
<dbReference type="SUPFAM" id="SSF82861">
    <property type="entry name" value="Mechanosensitive channel protein MscS (YggB), transmembrane region"/>
    <property type="match status" value="1"/>
</dbReference>
<keyword evidence="13" id="KW-1185">Reference proteome</keyword>
<comment type="similarity">
    <text evidence="2">Belongs to the MscS (TC 1.A.23) family.</text>
</comment>
<dbReference type="Gene3D" id="1.10.287.1260">
    <property type="match status" value="1"/>
</dbReference>
<proteinExistence type="inferred from homology"/>
<dbReference type="AlphaFoldDB" id="A0A090S332"/>
<dbReference type="PANTHER" id="PTHR30347">
    <property type="entry name" value="POTASSIUM CHANNEL RELATED"/>
    <property type="match status" value="1"/>
</dbReference>
<reference evidence="12 13" key="2">
    <citation type="submission" date="2014-09" db="EMBL/GenBank/DDBJ databases">
        <authorList>
            <consortium name="NBRP consortium"/>
            <person name="Sawabe T."/>
            <person name="Meirelles P."/>
            <person name="Nakanishi M."/>
            <person name="Sayaka M."/>
            <person name="Hattori M."/>
            <person name="Ohkuma M."/>
        </authorList>
    </citation>
    <scope>NUCLEOTIDE SEQUENCE [LARGE SCALE GENOMIC DNA]</scope>
    <source>
        <strain evidence="13">JCM19235</strain>
    </source>
</reference>
<dbReference type="InterPro" id="IPR023408">
    <property type="entry name" value="MscS_beta-dom_sf"/>
</dbReference>
<dbReference type="InterPro" id="IPR049142">
    <property type="entry name" value="MS_channel_1st"/>
</dbReference>
<dbReference type="Gene3D" id="3.30.70.100">
    <property type="match status" value="1"/>
</dbReference>
<sequence>MGVTLQSIVYALITIVVTVIAVKNLPGILELLVLRRLTLSPGTGYAVTTILRYIILMAGTMSAFTILGFQWSKLQWLVAAFGVGLGFGLQEIFANFISGLILLFERPIRIGDIVTINQLSGTVSKIQTRATTIIDWDNKEIVVPNKAFITEKLINWSLTDPITRIVIPIGVAYGSDIEKVESILYEIATSHPLVLEEPSPSVFFLAFGASSLDFELRVYITAIDHRLSTIHIINKDIDRRFKENGIEIAFPQMDLHIRDMPSSSEDK</sequence>
<feature type="transmembrane region" description="Helical" evidence="8">
    <location>
        <begin position="77"/>
        <end position="104"/>
    </location>
</feature>
<comment type="subcellular location">
    <subcellularLocation>
        <location evidence="1">Cell membrane</location>
        <topology evidence="1">Multi-pass membrane protein</topology>
    </subcellularLocation>
</comment>
<dbReference type="Pfam" id="PF21082">
    <property type="entry name" value="MS_channel_3rd"/>
    <property type="match status" value="1"/>
</dbReference>
<evidence type="ECO:0000256" key="6">
    <source>
        <dbReference type="ARBA" id="ARBA00022989"/>
    </source>
</evidence>
<feature type="domain" description="Mechanosensitive ion channel MscS" evidence="9">
    <location>
        <begin position="92"/>
        <end position="157"/>
    </location>
</feature>
<dbReference type="Pfam" id="PF00924">
    <property type="entry name" value="MS_channel_2nd"/>
    <property type="match status" value="1"/>
</dbReference>
<evidence type="ECO:0000259" key="11">
    <source>
        <dbReference type="Pfam" id="PF21088"/>
    </source>
</evidence>
<evidence type="ECO:0000256" key="1">
    <source>
        <dbReference type="ARBA" id="ARBA00004651"/>
    </source>
</evidence>
<accession>A0A090S332</accession>
<dbReference type="STRING" id="990268.JCM19235_503"/>
<keyword evidence="3" id="KW-1003">Cell membrane</keyword>
<dbReference type="GO" id="GO:0005886">
    <property type="term" value="C:plasma membrane"/>
    <property type="evidence" value="ECO:0007669"/>
    <property type="project" value="UniProtKB-SubCell"/>
</dbReference>
<dbReference type="SUPFAM" id="SSF82689">
    <property type="entry name" value="Mechanosensitive channel protein MscS (YggB), C-terminal domain"/>
    <property type="match status" value="1"/>
</dbReference>
<dbReference type="Gene3D" id="2.30.30.60">
    <property type="match status" value="1"/>
</dbReference>
<evidence type="ECO:0000256" key="2">
    <source>
        <dbReference type="ARBA" id="ARBA00008017"/>
    </source>
</evidence>